<dbReference type="InterPro" id="IPR036380">
    <property type="entry name" value="Isochorismatase-like_sf"/>
</dbReference>
<dbReference type="HOGENOM" id="CLU_068979_8_2_9"/>
<gene>
    <name evidence="4" type="ORF">HMPREF0548_0487</name>
</gene>
<dbReference type="Gene3D" id="3.40.50.850">
    <property type="entry name" value="Isochorismatase-like"/>
    <property type="match status" value="1"/>
</dbReference>
<dbReference type="EMBL" id="ACGU01000031">
    <property type="protein sequence ID" value="EEJ72663.1"/>
    <property type="molecule type" value="Genomic_DNA"/>
</dbReference>
<dbReference type="STRING" id="525365.HMPREF0548_0487"/>
<dbReference type="EC" id="3.-.-.-" evidence="4"/>
<feature type="domain" description="Isochorismatase-like" evidence="3">
    <location>
        <begin position="11"/>
        <end position="196"/>
    </location>
</feature>
<dbReference type="SUPFAM" id="SSF52499">
    <property type="entry name" value="Isochorismatase-like hydrolases"/>
    <property type="match status" value="1"/>
</dbReference>
<accession>C2ELE1</accession>
<protein>
    <submittedName>
        <fullName evidence="4">Isochorismatase family protein</fullName>
        <ecNumber evidence="4">3.-.-.-</ecNumber>
    </submittedName>
</protein>
<evidence type="ECO:0000313" key="4">
    <source>
        <dbReference type="EMBL" id="EEJ72663.1"/>
    </source>
</evidence>
<keyword evidence="2 4" id="KW-0378">Hydrolase</keyword>
<evidence type="ECO:0000256" key="2">
    <source>
        <dbReference type="ARBA" id="ARBA00022801"/>
    </source>
</evidence>
<dbReference type="PANTHER" id="PTHR43540">
    <property type="entry name" value="PEROXYUREIDOACRYLATE/UREIDOACRYLATE AMIDOHYDROLASE-RELATED"/>
    <property type="match status" value="1"/>
</dbReference>
<evidence type="ECO:0000313" key="5">
    <source>
        <dbReference type="Proteomes" id="UP000005583"/>
    </source>
</evidence>
<name>C2ELE1_9LACO</name>
<evidence type="ECO:0000256" key="1">
    <source>
        <dbReference type="ARBA" id="ARBA00006336"/>
    </source>
</evidence>
<dbReference type="eggNOG" id="COG1335">
    <property type="taxonomic scope" value="Bacteria"/>
</dbReference>
<dbReference type="Pfam" id="PF00857">
    <property type="entry name" value="Isochorismatase"/>
    <property type="match status" value="1"/>
</dbReference>
<comment type="similarity">
    <text evidence="1">Belongs to the isochorismatase family.</text>
</comment>
<dbReference type="PANTHER" id="PTHR43540:SF6">
    <property type="entry name" value="ISOCHORISMATASE-LIKE DOMAIN-CONTAINING PROTEIN"/>
    <property type="match status" value="1"/>
</dbReference>
<dbReference type="Proteomes" id="UP000005583">
    <property type="component" value="Unassembled WGS sequence"/>
</dbReference>
<sequence>MRYLMLEKDKTALLVIDMQNDNISIGGKSEKSGAVEHAQKQHVVEHISSLINAAHKNNIPVFHNQFVVKKHAAGVGINAPIFKSITKIGSVVEDSWGAATVDGIDISPEDFVLKRTRMSAFNGTQLDILLKNLGITNVIITGVWTNMAVEHTARDAADYGYNVTIVTDGTATINDEWQNVAMNYAMNNIATKMSTKEILNILGESNE</sequence>
<dbReference type="GO" id="GO:0016787">
    <property type="term" value="F:hydrolase activity"/>
    <property type="evidence" value="ECO:0007669"/>
    <property type="project" value="UniProtKB-KW"/>
</dbReference>
<reference evidence="4 5" key="1">
    <citation type="submission" date="2009-01" db="EMBL/GenBank/DDBJ databases">
        <authorList>
            <person name="Qin X."/>
            <person name="Bachman B."/>
            <person name="Battles P."/>
            <person name="Bell A."/>
            <person name="Bess C."/>
            <person name="Bickham C."/>
            <person name="Chaboub L."/>
            <person name="Chen D."/>
            <person name="Coyle M."/>
            <person name="Deiros D.R."/>
            <person name="Dinh H."/>
            <person name="Forbes L."/>
            <person name="Fowler G."/>
            <person name="Francisco L."/>
            <person name="Fu Q."/>
            <person name="Gubbala S."/>
            <person name="Hale W."/>
            <person name="Han Y."/>
            <person name="Hemphill L."/>
            <person name="Highlander S.K."/>
            <person name="Hirani K."/>
            <person name="Hogues M."/>
            <person name="Jackson L."/>
            <person name="Jakkamsetti A."/>
            <person name="Javaid M."/>
            <person name="Jiang H."/>
            <person name="Korchina V."/>
            <person name="Kovar C."/>
            <person name="Lara F."/>
            <person name="Lee S."/>
            <person name="Mata R."/>
            <person name="Mathew T."/>
            <person name="Moen C."/>
            <person name="Morales K."/>
            <person name="Munidasa M."/>
            <person name="Nazareth L."/>
            <person name="Ngo R."/>
            <person name="Nguyen L."/>
            <person name="Okwuonu G."/>
            <person name="Ongeri F."/>
            <person name="Patil S."/>
            <person name="Petrosino J."/>
            <person name="Pham C."/>
            <person name="Pham P."/>
            <person name="Pu L.-L."/>
            <person name="Puazo M."/>
            <person name="Raj R."/>
            <person name="Reid J."/>
            <person name="Rouhana J."/>
            <person name="Saada N."/>
            <person name="Shang Y."/>
            <person name="Simmons D."/>
            <person name="Thornton R."/>
            <person name="Warren J."/>
            <person name="Weissenberger G."/>
            <person name="Zhang J."/>
            <person name="Zhang L."/>
            <person name="Zhou C."/>
            <person name="Zhu D."/>
            <person name="Muzny D."/>
            <person name="Worley K."/>
            <person name="Gibbs R."/>
        </authorList>
    </citation>
    <scope>NUCLEOTIDE SEQUENCE [LARGE SCALE GENOMIC DNA]</scope>
    <source>
        <strain evidence="4 5">DSM 16047</strain>
    </source>
</reference>
<keyword evidence="5" id="KW-1185">Reference proteome</keyword>
<dbReference type="CDD" id="cd00431">
    <property type="entry name" value="cysteine_hydrolases"/>
    <property type="match status" value="1"/>
</dbReference>
<evidence type="ECO:0000259" key="3">
    <source>
        <dbReference type="Pfam" id="PF00857"/>
    </source>
</evidence>
<dbReference type="AlphaFoldDB" id="C2ELE1"/>
<proteinExistence type="inferred from homology"/>
<dbReference type="InterPro" id="IPR050272">
    <property type="entry name" value="Isochorismatase-like_hydrls"/>
</dbReference>
<comment type="caution">
    <text evidence="4">The sequence shown here is derived from an EMBL/GenBank/DDBJ whole genome shotgun (WGS) entry which is preliminary data.</text>
</comment>
<dbReference type="InterPro" id="IPR000868">
    <property type="entry name" value="Isochorismatase-like_dom"/>
</dbReference>
<organism evidence="4 5">
    <name type="scientific">Lactobacillus ultunensis DSM 16047</name>
    <dbReference type="NCBI Taxonomy" id="525365"/>
    <lineage>
        <taxon>Bacteria</taxon>
        <taxon>Bacillati</taxon>
        <taxon>Bacillota</taxon>
        <taxon>Bacilli</taxon>
        <taxon>Lactobacillales</taxon>
        <taxon>Lactobacillaceae</taxon>
        <taxon>Lactobacillus</taxon>
    </lineage>
</organism>